<dbReference type="AlphaFoldDB" id="A0A2T2N1M0"/>
<proteinExistence type="inferred from homology"/>
<evidence type="ECO:0000256" key="3">
    <source>
        <dbReference type="ARBA" id="ARBA00023002"/>
    </source>
</evidence>
<evidence type="ECO:0000256" key="1">
    <source>
        <dbReference type="ARBA" id="ARBA00006484"/>
    </source>
</evidence>
<dbReference type="InterPro" id="IPR002347">
    <property type="entry name" value="SDR_fam"/>
</dbReference>
<dbReference type="STRING" id="1448308.A0A2T2N1M0"/>
<evidence type="ECO:0000256" key="2">
    <source>
        <dbReference type="ARBA" id="ARBA00022857"/>
    </source>
</evidence>
<reference evidence="4 5" key="1">
    <citation type="journal article" date="2018" name="Front. Microbiol.">
        <title>Genome-Wide Analysis of Corynespora cassiicola Leaf Fall Disease Putative Effectors.</title>
        <authorList>
            <person name="Lopez D."/>
            <person name="Ribeiro S."/>
            <person name="Label P."/>
            <person name="Fumanal B."/>
            <person name="Venisse J.S."/>
            <person name="Kohler A."/>
            <person name="de Oliveira R.R."/>
            <person name="Labutti K."/>
            <person name="Lipzen A."/>
            <person name="Lail K."/>
            <person name="Bauer D."/>
            <person name="Ohm R.A."/>
            <person name="Barry K.W."/>
            <person name="Spatafora J."/>
            <person name="Grigoriev I.V."/>
            <person name="Martin F.M."/>
            <person name="Pujade-Renaud V."/>
        </authorList>
    </citation>
    <scope>NUCLEOTIDE SEQUENCE [LARGE SCALE GENOMIC DNA]</scope>
    <source>
        <strain evidence="4 5">Philippines</strain>
    </source>
</reference>
<keyword evidence="2" id="KW-0521">NADP</keyword>
<dbReference type="PANTHER" id="PTHR43963:SF6">
    <property type="entry name" value="CHAIN DEHYDROGENASE FAMILY PROTEIN, PUTATIVE (AFU_ORTHOLOGUE AFUA_3G15350)-RELATED"/>
    <property type="match status" value="1"/>
</dbReference>
<dbReference type="OrthoDB" id="191139at2759"/>
<dbReference type="PANTHER" id="PTHR43963">
    <property type="entry name" value="CARBONYL REDUCTASE 1-RELATED"/>
    <property type="match status" value="1"/>
</dbReference>
<dbReference type="GO" id="GO:0016491">
    <property type="term" value="F:oxidoreductase activity"/>
    <property type="evidence" value="ECO:0007669"/>
    <property type="project" value="UniProtKB-KW"/>
</dbReference>
<name>A0A2T2N1M0_CORCC</name>
<gene>
    <name evidence="4" type="ORF">BS50DRAFT_258106</name>
</gene>
<accession>A0A2T2N1M0</accession>
<dbReference type="SUPFAM" id="SSF51735">
    <property type="entry name" value="NAD(P)-binding Rossmann-fold domains"/>
    <property type="match status" value="1"/>
</dbReference>
<keyword evidence="3" id="KW-0560">Oxidoreductase</keyword>
<organism evidence="4 5">
    <name type="scientific">Corynespora cassiicola Philippines</name>
    <dbReference type="NCBI Taxonomy" id="1448308"/>
    <lineage>
        <taxon>Eukaryota</taxon>
        <taxon>Fungi</taxon>
        <taxon>Dikarya</taxon>
        <taxon>Ascomycota</taxon>
        <taxon>Pezizomycotina</taxon>
        <taxon>Dothideomycetes</taxon>
        <taxon>Pleosporomycetidae</taxon>
        <taxon>Pleosporales</taxon>
        <taxon>Corynesporascaceae</taxon>
        <taxon>Corynespora</taxon>
    </lineage>
</organism>
<evidence type="ECO:0000313" key="4">
    <source>
        <dbReference type="EMBL" id="PSN59304.1"/>
    </source>
</evidence>
<dbReference type="EMBL" id="KZ678157">
    <property type="protein sequence ID" value="PSN59304.1"/>
    <property type="molecule type" value="Genomic_DNA"/>
</dbReference>
<dbReference type="PRINTS" id="PR00081">
    <property type="entry name" value="GDHRDH"/>
</dbReference>
<dbReference type="Gene3D" id="3.40.50.720">
    <property type="entry name" value="NAD(P)-binding Rossmann-like Domain"/>
    <property type="match status" value="1"/>
</dbReference>
<sequence>MTSTSRPIVLITGANQGLGLATARILTEQHSHHVIIGARNIEAGEKVALDFRNRGHSATSLQLDLDSPSSIDAAIATLEKDFGYLDILINNAGISVDFNPALSKHEVFSKTFQTNVVGPAALTEGLLPLLRKAKSGPPKIIFVSTSLGSLTLAKDKTTPWYAYDCKAYKSSKAAVNMLMVEFDRSLDGSGAKVNAVCPGQLATNMTGQNGADVLTGTTRIVELATAGPKGVSGTFSNREGTLPF</sequence>
<dbReference type="InterPro" id="IPR036291">
    <property type="entry name" value="NAD(P)-bd_dom_sf"/>
</dbReference>
<keyword evidence="5" id="KW-1185">Reference proteome</keyword>
<evidence type="ECO:0000313" key="5">
    <source>
        <dbReference type="Proteomes" id="UP000240883"/>
    </source>
</evidence>
<protein>
    <submittedName>
        <fullName evidence="4">Putative short chain dehydrogenase family protein</fullName>
    </submittedName>
</protein>
<comment type="similarity">
    <text evidence="1">Belongs to the short-chain dehydrogenases/reductases (SDR) family.</text>
</comment>
<dbReference type="Proteomes" id="UP000240883">
    <property type="component" value="Unassembled WGS sequence"/>
</dbReference>
<dbReference type="Pfam" id="PF00106">
    <property type="entry name" value="adh_short"/>
    <property type="match status" value="1"/>
</dbReference>